<reference evidence="2 3" key="1">
    <citation type="submission" date="2019-03" db="EMBL/GenBank/DDBJ databases">
        <title>Genomic Encyclopedia of Type Strains, Phase III (KMG-III): the genomes of soil and plant-associated and newly described type strains.</title>
        <authorList>
            <person name="Whitman W."/>
        </authorList>
    </citation>
    <scope>NUCLEOTIDE SEQUENCE [LARGE SCALE GENOMIC DNA]</scope>
    <source>
        <strain evidence="2 3">VKM Ac-2573</strain>
    </source>
</reference>
<name>A0A4R8CFY2_9ACTN</name>
<feature type="compositionally biased region" description="Polar residues" evidence="1">
    <location>
        <begin position="645"/>
        <end position="658"/>
    </location>
</feature>
<dbReference type="Proteomes" id="UP000295146">
    <property type="component" value="Unassembled WGS sequence"/>
</dbReference>
<protein>
    <submittedName>
        <fullName evidence="2">Uncharacterized protein</fullName>
    </submittedName>
</protein>
<dbReference type="RefSeq" id="WP_134096805.1">
    <property type="nucleotide sequence ID" value="NZ_SODP01000001.1"/>
</dbReference>
<feature type="region of interest" description="Disordered" evidence="1">
    <location>
        <begin position="633"/>
        <end position="658"/>
    </location>
</feature>
<dbReference type="AlphaFoldDB" id="A0A4R8CFY2"/>
<evidence type="ECO:0000313" key="3">
    <source>
        <dbReference type="Proteomes" id="UP000295146"/>
    </source>
</evidence>
<organism evidence="2 3">
    <name type="scientific">Kribbella pratensis</name>
    <dbReference type="NCBI Taxonomy" id="2512112"/>
    <lineage>
        <taxon>Bacteria</taxon>
        <taxon>Bacillati</taxon>
        <taxon>Actinomycetota</taxon>
        <taxon>Actinomycetes</taxon>
        <taxon>Propionibacteriales</taxon>
        <taxon>Kribbellaceae</taxon>
        <taxon>Kribbella</taxon>
    </lineage>
</organism>
<sequence>MRRPRVVVAGLVCAAVIAAGAVTVPLTIFRSNPAEAAVTAEQGELLAPLWDDAQHPFTSVGTSEYFAYRQDPWSGASNKNWQVASVADGHIVIPDVSSEYSGPAMAGKYFVKATSPSVSQYKYEYIDPATSESKGTVLIPDWAVCLHEVGVVFRTVDNDVQHLWIQQPDGAKRELATTPIGTLVCMDQDARHLLVKTVDDLRLIDVQTGASKTIAAVSPEWATLTPGRVFWRTGQTATGQQVAWADRDGQASGTVDVGFTEDLQTLGDDLLVLHKTAADYQYEVRRIAAADGAVSAPLLTDARGGTALDDGTFLVGRPTSLDLLSGDGGRREVMPLPRARELAWGIGMSGDRVVASWMDSSDMAFFDVPMSEITTTAGAEWTQPRTSIPGLQRPDEPFQLSGDVLVTTQRTPGITQPQYVVAWPGGHRDIPMTSLNTVRLGRGGRLLTTFVNGVGDVLQDARTGAPADAAVKDRSKTAIDGTWVWTGPDSTGILSGKDTSTGRTKTVQATVPQSCAPGAGLQVAGRWATYCGVVVDLLGVVPDRTLTVGEGWSRVLGDGFIASLALSRDNPPELLVTDLNDPDLPHRSYGYVAAQAWRDERRIIAEAGAEDPRFAYVDNAEQVRVTKVDWLKPAPPTTRADKTAPTLTSATAGPRTSPTQSIAFSYAFTDPTSDAEPASGVASYDVRIQQRTGASGAYGAWKQQWSATTATKVTMTAAPGMDTCFRVRATDKLGNVSPWSASQCSQVDGTKPTLARLSPSDRVRYTSAVKFTFSYKDNTQLGSYDVVYRTAGAGRSLGPWVFPAAWQKTKTPSVSMTVAGGSDTCFMVRARDAAGNLTAWSPQVCTSLPLDDRSLSITGSVTRATTAMGIYGTASRLNKPGAGLYRTGQVGNRIAVVALSGPGQGAVDVWHAGRKLGRISLAATSWSRRTYYLPVTPYASGTVSIVSASTSYAWIDGFTALRY</sequence>
<proteinExistence type="predicted"/>
<comment type="caution">
    <text evidence="2">The sequence shown here is derived from an EMBL/GenBank/DDBJ whole genome shotgun (WGS) entry which is preliminary data.</text>
</comment>
<evidence type="ECO:0000256" key="1">
    <source>
        <dbReference type="SAM" id="MobiDB-lite"/>
    </source>
</evidence>
<dbReference type="EMBL" id="SODP01000001">
    <property type="protein sequence ID" value="TDW74964.1"/>
    <property type="molecule type" value="Genomic_DNA"/>
</dbReference>
<evidence type="ECO:0000313" key="2">
    <source>
        <dbReference type="EMBL" id="TDW74964.1"/>
    </source>
</evidence>
<accession>A0A4R8CFY2</accession>
<dbReference type="OrthoDB" id="262125at2"/>
<gene>
    <name evidence="2" type="ORF">EV653_0074</name>
</gene>
<keyword evidence="3" id="KW-1185">Reference proteome</keyword>